<dbReference type="InterPro" id="IPR002156">
    <property type="entry name" value="RNaseH_domain"/>
</dbReference>
<comment type="caution">
    <text evidence="3">The sequence shown here is derived from an EMBL/GenBank/DDBJ whole genome shotgun (WGS) entry which is preliminary data.</text>
</comment>
<name>A0A9W6XI01_9STRA</name>
<dbReference type="EMBL" id="BSXW01001753">
    <property type="protein sequence ID" value="GMF38940.1"/>
    <property type="molecule type" value="Genomic_DNA"/>
</dbReference>
<dbReference type="Gene3D" id="3.30.420.10">
    <property type="entry name" value="Ribonuclease H-like superfamily/Ribonuclease H"/>
    <property type="match status" value="1"/>
</dbReference>
<gene>
    <name evidence="3" type="ORF">Plil01_001618700</name>
</gene>
<evidence type="ECO:0000313" key="4">
    <source>
        <dbReference type="Proteomes" id="UP001165083"/>
    </source>
</evidence>
<accession>A0A9W6XI01</accession>
<feature type="region of interest" description="Disordered" evidence="1">
    <location>
        <begin position="1"/>
        <end position="20"/>
    </location>
</feature>
<evidence type="ECO:0000259" key="2">
    <source>
        <dbReference type="Pfam" id="PF13456"/>
    </source>
</evidence>
<sequence length="324" mass="36462">MFVRTKPDETETHTTRDPGRQTAIDSVFVVNFKPVKLDSYLTKSEEEINQCYRVAGVFGILSGTGLPSSTELNPVQCPLKTTASSDSVDPMILKKDAHTPGIYNDAGDCDEDYEASSCNDDSEGDGDEAANNRGDCAESQGPTQEAMNFGLDYSCDYIGDQNWSTTCGTRCMLGRVVIASKTTTNNLAENMRLLMGLQARVAKRYEPLYVIGDTTMITRQQKTRTPPKTPHLKNIYWRSRRAAGTIGVMNWNHHLRRYNKMTDTLANLAMDTKCSTQVHIQEQTSQLPRWRTVLQHLNTDFMHWRDNQWEVMQNGIITISETGQ</sequence>
<dbReference type="GO" id="GO:0004523">
    <property type="term" value="F:RNA-DNA hybrid ribonuclease activity"/>
    <property type="evidence" value="ECO:0007669"/>
    <property type="project" value="InterPro"/>
</dbReference>
<evidence type="ECO:0000256" key="1">
    <source>
        <dbReference type="SAM" id="MobiDB-lite"/>
    </source>
</evidence>
<feature type="domain" description="RNase H type-1" evidence="2">
    <location>
        <begin position="168"/>
        <end position="269"/>
    </location>
</feature>
<dbReference type="AlphaFoldDB" id="A0A9W6XI01"/>
<dbReference type="Proteomes" id="UP001165083">
    <property type="component" value="Unassembled WGS sequence"/>
</dbReference>
<dbReference type="InterPro" id="IPR036397">
    <property type="entry name" value="RNaseH_sf"/>
</dbReference>
<reference evidence="3" key="1">
    <citation type="submission" date="2023-04" db="EMBL/GenBank/DDBJ databases">
        <title>Phytophthora lilii NBRC 32176.</title>
        <authorList>
            <person name="Ichikawa N."/>
            <person name="Sato H."/>
            <person name="Tonouchi N."/>
        </authorList>
    </citation>
    <scope>NUCLEOTIDE SEQUENCE</scope>
    <source>
        <strain evidence="3">NBRC 32176</strain>
    </source>
</reference>
<dbReference type="Pfam" id="PF13456">
    <property type="entry name" value="RVT_3"/>
    <property type="match status" value="1"/>
</dbReference>
<feature type="compositionally biased region" description="Acidic residues" evidence="1">
    <location>
        <begin position="114"/>
        <end position="128"/>
    </location>
</feature>
<dbReference type="SUPFAM" id="SSF53098">
    <property type="entry name" value="Ribonuclease H-like"/>
    <property type="match status" value="1"/>
</dbReference>
<dbReference type="InterPro" id="IPR012337">
    <property type="entry name" value="RNaseH-like_sf"/>
</dbReference>
<protein>
    <submittedName>
        <fullName evidence="3">Unnamed protein product</fullName>
    </submittedName>
</protein>
<keyword evidence="4" id="KW-1185">Reference proteome</keyword>
<evidence type="ECO:0000313" key="3">
    <source>
        <dbReference type="EMBL" id="GMF38940.1"/>
    </source>
</evidence>
<dbReference type="GO" id="GO:0003676">
    <property type="term" value="F:nucleic acid binding"/>
    <property type="evidence" value="ECO:0007669"/>
    <property type="project" value="InterPro"/>
</dbReference>
<feature type="compositionally biased region" description="Basic and acidic residues" evidence="1">
    <location>
        <begin position="1"/>
        <end position="19"/>
    </location>
</feature>
<feature type="region of interest" description="Disordered" evidence="1">
    <location>
        <begin position="114"/>
        <end position="141"/>
    </location>
</feature>
<dbReference type="OrthoDB" id="123694at2759"/>
<proteinExistence type="predicted"/>
<organism evidence="3 4">
    <name type="scientific">Phytophthora lilii</name>
    <dbReference type="NCBI Taxonomy" id="2077276"/>
    <lineage>
        <taxon>Eukaryota</taxon>
        <taxon>Sar</taxon>
        <taxon>Stramenopiles</taxon>
        <taxon>Oomycota</taxon>
        <taxon>Peronosporomycetes</taxon>
        <taxon>Peronosporales</taxon>
        <taxon>Peronosporaceae</taxon>
        <taxon>Phytophthora</taxon>
    </lineage>
</organism>